<accession>A0A3N9P4Q9</accession>
<evidence type="ECO:0000313" key="1">
    <source>
        <dbReference type="EMBL" id="RQW10044.1"/>
    </source>
</evidence>
<comment type="caution">
    <text evidence="1">The sequence shown here is derived from an EMBL/GenBank/DDBJ whole genome shotgun (WGS) entry which is preliminary data.</text>
</comment>
<dbReference type="EMBL" id="RQPI01000010">
    <property type="protein sequence ID" value="RQW10044.1"/>
    <property type="molecule type" value="Genomic_DNA"/>
</dbReference>
<evidence type="ECO:0000313" key="2">
    <source>
        <dbReference type="Proteomes" id="UP000282529"/>
    </source>
</evidence>
<protein>
    <submittedName>
        <fullName evidence="1">Uncharacterized protein</fullName>
    </submittedName>
</protein>
<reference evidence="1 2" key="1">
    <citation type="submission" date="2018-11" db="EMBL/GenBank/DDBJ databases">
        <title>Genome sequence of strain 7197.</title>
        <authorList>
            <person name="Gao J."/>
            <person name="Sun J."/>
        </authorList>
    </citation>
    <scope>NUCLEOTIDE SEQUENCE [LARGE SCALE GENOMIC DNA]</scope>
    <source>
        <strain evidence="1 2">7197</strain>
    </source>
</reference>
<dbReference type="RefSeq" id="WP_124696624.1">
    <property type="nucleotide sequence ID" value="NZ_JBHUFE010000036.1"/>
</dbReference>
<sequence>MIRHNKIINSQDMSTQNDADQVLSFTGNEIVGETHYIKIGHCRIYTEIRLSDEQSDKLKKWEDENGKDVDYLVQDLLLKFIDELPK</sequence>
<organism evidence="1 2">
    <name type="scientific">Paenibacillus rhizophilus</name>
    <dbReference type="NCBI Taxonomy" id="1850366"/>
    <lineage>
        <taxon>Bacteria</taxon>
        <taxon>Bacillati</taxon>
        <taxon>Bacillota</taxon>
        <taxon>Bacilli</taxon>
        <taxon>Bacillales</taxon>
        <taxon>Paenibacillaceae</taxon>
        <taxon>Paenibacillus</taxon>
    </lineage>
</organism>
<name>A0A3N9P4Q9_9BACL</name>
<gene>
    <name evidence="1" type="ORF">EH198_16550</name>
</gene>
<keyword evidence="2" id="KW-1185">Reference proteome</keyword>
<dbReference type="AlphaFoldDB" id="A0A3N9P4Q9"/>
<dbReference type="Proteomes" id="UP000282529">
    <property type="component" value="Unassembled WGS sequence"/>
</dbReference>
<proteinExistence type="predicted"/>